<keyword evidence="2" id="KW-0805">Transcription regulation</keyword>
<dbReference type="Pfam" id="PF01614">
    <property type="entry name" value="IclR_C"/>
    <property type="match status" value="1"/>
</dbReference>
<dbReference type="FunFam" id="1.10.10.10:FF:000056">
    <property type="entry name" value="IclR family transcriptional regulator"/>
    <property type="match status" value="1"/>
</dbReference>
<dbReference type="PANTHER" id="PTHR30136:SF24">
    <property type="entry name" value="HTH-TYPE TRANSCRIPTIONAL REPRESSOR ALLR"/>
    <property type="match status" value="1"/>
</dbReference>
<dbReference type="Gene3D" id="3.30.450.40">
    <property type="match status" value="1"/>
</dbReference>
<dbReference type="PANTHER" id="PTHR30136">
    <property type="entry name" value="HELIX-TURN-HELIX TRANSCRIPTIONAL REGULATOR, ICLR FAMILY"/>
    <property type="match status" value="1"/>
</dbReference>
<feature type="domain" description="HTH iclR-type" evidence="7">
    <location>
        <begin position="11"/>
        <end position="72"/>
    </location>
</feature>
<evidence type="ECO:0000313" key="9">
    <source>
        <dbReference type="EMBL" id="MBE9375145.1"/>
    </source>
</evidence>
<evidence type="ECO:0000256" key="4">
    <source>
        <dbReference type="ARBA" id="ARBA00023163"/>
    </source>
</evidence>
<dbReference type="GO" id="GO:0045892">
    <property type="term" value="P:negative regulation of DNA-templated transcription"/>
    <property type="evidence" value="ECO:0007669"/>
    <property type="project" value="TreeGrafter"/>
</dbReference>
<dbReference type="PROSITE" id="PS51077">
    <property type="entry name" value="HTH_ICLR"/>
    <property type="match status" value="1"/>
</dbReference>
<reference evidence="9" key="1">
    <citation type="submission" date="2020-10" db="EMBL/GenBank/DDBJ databases">
        <title>Diversity and distribution of actinomycetes associated with coral in the coast of Hainan.</title>
        <authorList>
            <person name="Li F."/>
        </authorList>
    </citation>
    <scope>NUCLEOTIDE SEQUENCE</scope>
    <source>
        <strain evidence="9">HNM0983</strain>
    </source>
</reference>
<evidence type="ECO:0000259" key="7">
    <source>
        <dbReference type="PROSITE" id="PS51077"/>
    </source>
</evidence>
<dbReference type="Pfam" id="PF09339">
    <property type="entry name" value="HTH_IclR"/>
    <property type="match status" value="1"/>
</dbReference>
<dbReference type="InterPro" id="IPR036388">
    <property type="entry name" value="WH-like_DNA-bd_sf"/>
</dbReference>
<name>A0A929BB66_9PSEU</name>
<evidence type="ECO:0000256" key="2">
    <source>
        <dbReference type="ARBA" id="ARBA00023015"/>
    </source>
</evidence>
<dbReference type="SUPFAM" id="SSF55781">
    <property type="entry name" value="GAF domain-like"/>
    <property type="match status" value="1"/>
</dbReference>
<evidence type="ECO:0000256" key="1">
    <source>
        <dbReference type="ARBA" id="ARBA00022798"/>
    </source>
</evidence>
<dbReference type="SMART" id="SM00346">
    <property type="entry name" value="HTH_ICLR"/>
    <property type="match status" value="1"/>
</dbReference>
<keyword evidence="10" id="KW-1185">Reference proteome</keyword>
<accession>A0A929BB66</accession>
<dbReference type="InterPro" id="IPR014757">
    <property type="entry name" value="Tscrpt_reg_IclR_C"/>
</dbReference>
<gene>
    <name evidence="9" type="ORF">IQ251_11900</name>
</gene>
<evidence type="ECO:0000259" key="8">
    <source>
        <dbReference type="PROSITE" id="PS51078"/>
    </source>
</evidence>
<dbReference type="InterPro" id="IPR036390">
    <property type="entry name" value="WH_DNA-bd_sf"/>
</dbReference>
<comment type="caution">
    <text evidence="9">The sequence shown here is derived from an EMBL/GenBank/DDBJ whole genome shotgun (WGS) entry which is preliminary data.</text>
</comment>
<keyword evidence="4" id="KW-0804">Transcription</keyword>
<dbReference type="GO" id="GO:0003700">
    <property type="term" value="F:DNA-binding transcription factor activity"/>
    <property type="evidence" value="ECO:0007669"/>
    <property type="project" value="TreeGrafter"/>
</dbReference>
<evidence type="ECO:0000256" key="3">
    <source>
        <dbReference type="ARBA" id="ARBA00023125"/>
    </source>
</evidence>
<evidence type="ECO:0000256" key="6">
    <source>
        <dbReference type="ARBA" id="ARBA00070406"/>
    </source>
</evidence>
<dbReference type="SUPFAM" id="SSF46785">
    <property type="entry name" value="Winged helix' DNA-binding domain"/>
    <property type="match status" value="1"/>
</dbReference>
<dbReference type="InterPro" id="IPR029016">
    <property type="entry name" value="GAF-like_dom_sf"/>
</dbReference>
<dbReference type="GO" id="GO:0003677">
    <property type="term" value="F:DNA binding"/>
    <property type="evidence" value="ECO:0007669"/>
    <property type="project" value="UniProtKB-KW"/>
</dbReference>
<evidence type="ECO:0000313" key="10">
    <source>
        <dbReference type="Proteomes" id="UP000598360"/>
    </source>
</evidence>
<sequence>MARAEHEPTLITSVQRALRLLDAVAELPDGATAKYLARSTGLKLPTAYHLLRTLVYEGYLHKVDDGTFVLGERVSELNTAGRGHVTRGRVRAVMSALCDSLGAAIYLGRYHNGEVEVAEIVDNRRCPRVDTWVDFREAAHATAIGKCLLAGLSRDARADHFHRHPPADLTPRTVTRVHDLVEARRAELVLDWEEYSLGTACLAAPVAGAEPVTLAISFPANRSATTTEYLDPLRAAADELSRALVLDGNAASF</sequence>
<comment type="function">
    <text evidence="5">May be an activator protein for the gylABX operon.</text>
</comment>
<dbReference type="RefSeq" id="WP_193928575.1">
    <property type="nucleotide sequence ID" value="NZ_JADEYC010000018.1"/>
</dbReference>
<evidence type="ECO:0000256" key="5">
    <source>
        <dbReference type="ARBA" id="ARBA00058938"/>
    </source>
</evidence>
<dbReference type="InterPro" id="IPR005471">
    <property type="entry name" value="Tscrpt_reg_IclR_N"/>
</dbReference>
<dbReference type="AlphaFoldDB" id="A0A929BB66"/>
<dbReference type="Proteomes" id="UP000598360">
    <property type="component" value="Unassembled WGS sequence"/>
</dbReference>
<keyword evidence="3" id="KW-0238">DNA-binding</keyword>
<dbReference type="Gene3D" id="1.10.10.10">
    <property type="entry name" value="Winged helix-like DNA-binding domain superfamily/Winged helix DNA-binding domain"/>
    <property type="match status" value="1"/>
</dbReference>
<dbReference type="GO" id="GO:0006071">
    <property type="term" value="P:glycerol metabolic process"/>
    <property type="evidence" value="ECO:0007669"/>
    <property type="project" value="UniProtKB-KW"/>
</dbReference>
<dbReference type="PROSITE" id="PS51078">
    <property type="entry name" value="ICLR_ED"/>
    <property type="match status" value="1"/>
</dbReference>
<proteinExistence type="predicted"/>
<dbReference type="InterPro" id="IPR050707">
    <property type="entry name" value="HTH_MetabolicPath_Reg"/>
</dbReference>
<keyword evidence="1" id="KW-0319">Glycerol metabolism</keyword>
<organism evidence="9 10">
    <name type="scientific">Saccharopolyspora montiporae</name>
    <dbReference type="NCBI Taxonomy" id="2781240"/>
    <lineage>
        <taxon>Bacteria</taxon>
        <taxon>Bacillati</taxon>
        <taxon>Actinomycetota</taxon>
        <taxon>Actinomycetes</taxon>
        <taxon>Pseudonocardiales</taxon>
        <taxon>Pseudonocardiaceae</taxon>
        <taxon>Saccharopolyspora</taxon>
    </lineage>
</organism>
<protein>
    <recommendedName>
        <fullName evidence="6">Glycerol operon regulatory protein</fullName>
    </recommendedName>
</protein>
<feature type="domain" description="IclR-ED" evidence="8">
    <location>
        <begin position="73"/>
        <end position="246"/>
    </location>
</feature>
<dbReference type="EMBL" id="JADEYC010000018">
    <property type="protein sequence ID" value="MBE9375145.1"/>
    <property type="molecule type" value="Genomic_DNA"/>
</dbReference>